<dbReference type="EMBL" id="JTAI01000031">
    <property type="protein sequence ID" value="PPS93700.1"/>
    <property type="molecule type" value="Genomic_DNA"/>
</dbReference>
<keyword evidence="1" id="KW-0175">Coiled coil</keyword>
<reference evidence="3 4" key="3">
    <citation type="submission" date="2017-10" db="EMBL/GenBank/DDBJ databases">
        <title>Consistent, comparative and evidence-based genome annotation and re-annotation for the closely-related species, Cryptosporidium parvum, C. hominis and C. tyzzeri.</title>
        <authorList>
            <person name="Baptista R.P."/>
            <person name="Li Y."/>
            <person name="Sateriale A."/>
            <person name="Striepen B."/>
            <person name="Kissinger J.C."/>
        </authorList>
    </citation>
    <scope>NUCLEOTIDE SEQUENCE [LARGE SCALE GENOMIC DNA]</scope>
    <source>
        <strain evidence="3">30976</strain>
    </source>
</reference>
<evidence type="ECO:0000313" key="2">
    <source>
        <dbReference type="EMBL" id="CUV05277.1"/>
    </source>
</evidence>
<dbReference type="VEuPathDB" id="CryptoDB:ChTU502y2012_401g0015"/>
<name>A0A0S4TDM8_CRYHO</name>
<feature type="coiled-coil region" evidence="1">
    <location>
        <begin position="158"/>
        <end position="185"/>
    </location>
</feature>
<accession>A0A0S4TDM8</accession>
<dbReference type="Proteomes" id="UP000199752">
    <property type="component" value="Chromosome 3"/>
</dbReference>
<reference evidence="3 4" key="1">
    <citation type="submission" date="2014-11" db="EMBL/GenBank/DDBJ databases">
        <title>Comparative genomic analysis of Cryptosporidium hominis reveals occurrence of genetic recombination in virulent subtypes.</title>
        <authorList>
            <person name="Guo Y."/>
            <person name="Tang K."/>
            <person name="Frace M."/>
            <person name="Li N."/>
            <person name="Roellig D.M."/>
            <person name="Sammons S."/>
            <person name="Knipe K."/>
            <person name="Rowe L."/>
            <person name="Feng Y."/>
            <person name="Xiao L."/>
        </authorList>
    </citation>
    <scope>NUCLEOTIDE SEQUENCE [LARGE SCALE GENOMIC DNA]</scope>
    <source>
        <strain evidence="3">30976</strain>
    </source>
</reference>
<dbReference type="VEuPathDB" id="CryptoDB:GY17_00002564"/>
<organism evidence="2">
    <name type="scientific">Cryptosporidium hominis</name>
    <dbReference type="NCBI Taxonomy" id="237895"/>
    <lineage>
        <taxon>Eukaryota</taxon>
        <taxon>Sar</taxon>
        <taxon>Alveolata</taxon>
        <taxon>Apicomplexa</taxon>
        <taxon>Conoidasida</taxon>
        <taxon>Coccidia</taxon>
        <taxon>Eucoccidiorida</taxon>
        <taxon>Eimeriorina</taxon>
        <taxon>Cryptosporidiidae</taxon>
        <taxon>Cryptosporidium</taxon>
    </lineage>
</organism>
<keyword evidence="4" id="KW-1185">Reference proteome</keyword>
<dbReference type="EMBL" id="LN877949">
    <property type="protein sequence ID" value="CUV05277.1"/>
    <property type="molecule type" value="Genomic_DNA"/>
</dbReference>
<reference evidence="2" key="2">
    <citation type="submission" date="2015-08" db="EMBL/GenBank/DDBJ databases">
        <authorList>
            <person name="Babu N.S."/>
            <person name="Beckwith C.J."/>
            <person name="Beseler K.G."/>
            <person name="Brison A."/>
            <person name="Carone J.V."/>
            <person name="Caskin T.P."/>
            <person name="Diamond M."/>
            <person name="Durham M.E."/>
            <person name="Foxe J.M."/>
            <person name="Go M."/>
            <person name="Henderson B.A."/>
            <person name="Jones I.B."/>
            <person name="McGettigan J.A."/>
            <person name="Micheletti S.J."/>
            <person name="Nasrallah M.E."/>
            <person name="Ortiz D."/>
            <person name="Piller C.R."/>
            <person name="Privatt S.R."/>
            <person name="Schneider S.L."/>
            <person name="Sharp S."/>
            <person name="Smith T.C."/>
            <person name="Stanton J.D."/>
            <person name="Ullery H.E."/>
            <person name="Wilson R.J."/>
            <person name="Serrano M.G."/>
            <person name="Buck G."/>
            <person name="Lee V."/>
            <person name="Wang Y."/>
            <person name="Carvalho R."/>
            <person name="Voegtly L."/>
            <person name="Shi R."/>
            <person name="Duckworth R."/>
            <person name="Johnson A."/>
            <person name="Loviza R."/>
            <person name="Walstead R."/>
            <person name="Shah Z."/>
            <person name="Kiflezghi M."/>
            <person name="Wade K."/>
            <person name="Ball S.L."/>
            <person name="Bradley K.W."/>
            <person name="Asai D.J."/>
            <person name="Bowman C.A."/>
            <person name="Russell D.A."/>
            <person name="Pope W.H."/>
            <person name="Jacobs-Sera D."/>
            <person name="Hendrix R.W."/>
            <person name="Hatfull G.F."/>
        </authorList>
    </citation>
    <scope>NUCLEOTIDE SEQUENCE [LARGE SCALE GENOMIC DNA]</scope>
</reference>
<gene>
    <name evidence="2" type="ORF">CHUDEA3_3350</name>
    <name evidence="3" type="ORF">GY17_00002564</name>
</gene>
<sequence length="503" mass="55784">MIETTISEKTFSPSSSEIMRKATRLVDQLLIKTSNDFSNLEGAALKNNNVSDSKLAITEDSINIDSNSITDSETFSALTSARKNIPSIDIIKRLAGRLKNKDSDTISELNFPNKKTVSNGQDAGDYCLQKSENCRSKSASPTSSENREKNNYGLSHDFAQMNAKLSEINKRVESLSSNIEDIQDADILEDGGYTKVENKQESGRFDDEGNASRRIYERDTEDNYLSQLNVAVLQQERLRMWAKDNAKYTSSISNTSENGNNQESEHIPFSDVYYTHQSIKYKNGELTSSNDALNSSVLSTTVSGTAGQFAHSNDTTVYEAKTNCRNAFSDFPRTVKVCAGGEYSENKDSEVGGASETISFERISGRFTEPKILRFIRVGNQLRRSITVTPLVEDLQRVLNGGAANLGFSSNDSDFDSRTRFNNKLEKLSNSNISPFNPSKSTSCLSNNMVIITIKDNGTGFKRSTRSRTMDDTISVDSAESYEKSFFSCRECSWNPTSACSIQ</sequence>
<dbReference type="VEuPathDB" id="CryptoDB:Chro.30381"/>
<protein>
    <submittedName>
        <fullName evidence="2">Uncharacterized protein</fullName>
    </submittedName>
</protein>
<dbReference type="AlphaFoldDB" id="A0A0S4TDM8"/>
<proteinExistence type="predicted"/>
<dbReference type="VEuPathDB" id="CryptoDB:CHUDEA3_3350"/>
<evidence type="ECO:0000256" key="1">
    <source>
        <dbReference type="SAM" id="Coils"/>
    </source>
</evidence>
<dbReference type="Proteomes" id="UP001429100">
    <property type="component" value="Unassembled WGS sequence"/>
</dbReference>
<evidence type="ECO:0000313" key="3">
    <source>
        <dbReference type="EMBL" id="PPS93700.1"/>
    </source>
</evidence>
<evidence type="ECO:0000313" key="4">
    <source>
        <dbReference type="Proteomes" id="UP001429100"/>
    </source>
</evidence>